<keyword evidence="5" id="KW-1185">Reference proteome</keyword>
<accession>A0A941E0F6</accession>
<dbReference type="PANTHER" id="PTHR43228">
    <property type="entry name" value="TWO-COMPONENT RESPONSE REGULATOR"/>
    <property type="match status" value="1"/>
</dbReference>
<sequence length="548" mass="60804">MAIPSTKVAAPISFTDRKILVIDDMPDMRTTMRNQMQALGIMNVSLASNVREALSYISQRTYDVILCDYYLGGSTDGQQFLEYLRTSNAISRATLFIMITAETGFNSVITAAECMPDDYLLKPFTGETLKIRLERLLERKARLAAIDRLQDQGAWPEIIKACDDIIASKDKYVVDAMRIKGNALLMLQQTEQAINFYQNALKMRDMPWAKLGLARALKFKGEDEQASHLLENIIDDNPRLLAAYDLLGKIHSDAGDAEKALHVLDNACKIAPHSLARQRSIASLAESTGDYERVDKALSVVVKQTRNSPLRDPIDFAKLTNALTETGELERAVDVLKEAKEHFKENAEVKMLAAYEAVAQSHLGNKELAKKALDLALADDGDNLSEASKLALAKACLAQNRAEEAREILKSVVQNNPDSNKVQAEIASIYKDHGGDEIAQHLIESSVKEVINLNNEAVQKARAGHYAEASSMLTEAALRLPNNLQIVSNAALSILMDIFTNGYDSEKSIRAKQFQDAVFKQNNLYPKLAEINAFQIKIQAKYKLEIKA</sequence>
<evidence type="ECO:0000256" key="1">
    <source>
        <dbReference type="PROSITE-ProRule" id="PRU00169"/>
    </source>
</evidence>
<dbReference type="Gene3D" id="1.25.40.10">
    <property type="entry name" value="Tetratricopeptide repeat domain"/>
    <property type="match status" value="2"/>
</dbReference>
<dbReference type="Gene3D" id="3.40.50.2300">
    <property type="match status" value="1"/>
</dbReference>
<dbReference type="RefSeq" id="WP_212675271.1">
    <property type="nucleotide sequence ID" value="NZ_JAGSPJ010000003.1"/>
</dbReference>
<dbReference type="PROSITE" id="PS50005">
    <property type="entry name" value="TPR"/>
    <property type="match status" value="1"/>
</dbReference>
<comment type="caution">
    <text evidence="4">The sequence shown here is derived from an EMBL/GenBank/DDBJ whole genome shotgun (WGS) entry which is preliminary data.</text>
</comment>
<dbReference type="InterPro" id="IPR019734">
    <property type="entry name" value="TPR_rpt"/>
</dbReference>
<feature type="modified residue" description="4-aspartylphosphate" evidence="1">
    <location>
        <position position="68"/>
    </location>
</feature>
<dbReference type="GO" id="GO:0000160">
    <property type="term" value="P:phosphorelay signal transduction system"/>
    <property type="evidence" value="ECO:0007669"/>
    <property type="project" value="InterPro"/>
</dbReference>
<proteinExistence type="predicted"/>
<dbReference type="InterPro" id="IPR011006">
    <property type="entry name" value="CheY-like_superfamily"/>
</dbReference>
<dbReference type="Pfam" id="PF00072">
    <property type="entry name" value="Response_reg"/>
    <property type="match status" value="1"/>
</dbReference>
<dbReference type="SUPFAM" id="SSF48452">
    <property type="entry name" value="TPR-like"/>
    <property type="match status" value="1"/>
</dbReference>
<dbReference type="PROSITE" id="PS50110">
    <property type="entry name" value="RESPONSE_REGULATORY"/>
    <property type="match status" value="1"/>
</dbReference>
<feature type="domain" description="Response regulatory" evidence="3">
    <location>
        <begin position="18"/>
        <end position="137"/>
    </location>
</feature>
<dbReference type="Pfam" id="PF13174">
    <property type="entry name" value="TPR_6"/>
    <property type="match status" value="1"/>
</dbReference>
<dbReference type="PANTHER" id="PTHR43228:SF1">
    <property type="entry name" value="TWO-COMPONENT RESPONSE REGULATOR ARR22"/>
    <property type="match status" value="1"/>
</dbReference>
<dbReference type="SMART" id="SM00028">
    <property type="entry name" value="TPR"/>
    <property type="match status" value="4"/>
</dbReference>
<name>A0A941E0F6_9BURK</name>
<dbReference type="SUPFAM" id="SSF52172">
    <property type="entry name" value="CheY-like"/>
    <property type="match status" value="1"/>
</dbReference>
<evidence type="ECO:0000313" key="5">
    <source>
        <dbReference type="Proteomes" id="UP000678545"/>
    </source>
</evidence>
<keyword evidence="1" id="KW-0597">Phosphoprotein</keyword>
<evidence type="ECO:0000256" key="2">
    <source>
        <dbReference type="PROSITE-ProRule" id="PRU00339"/>
    </source>
</evidence>
<reference evidence="4" key="1">
    <citation type="submission" date="2021-04" db="EMBL/GenBank/DDBJ databases">
        <title>novel species isolated from subtropical streams in China.</title>
        <authorList>
            <person name="Lu H."/>
        </authorList>
    </citation>
    <scope>NUCLEOTIDE SEQUENCE</scope>
    <source>
        <strain evidence="4">FT137W</strain>
    </source>
</reference>
<dbReference type="Proteomes" id="UP000678545">
    <property type="component" value="Unassembled WGS sequence"/>
</dbReference>
<dbReference type="SMART" id="SM00448">
    <property type="entry name" value="REC"/>
    <property type="match status" value="1"/>
</dbReference>
<dbReference type="InterPro" id="IPR052048">
    <property type="entry name" value="ST_Response_Regulator"/>
</dbReference>
<dbReference type="InterPro" id="IPR001789">
    <property type="entry name" value="Sig_transdc_resp-reg_receiver"/>
</dbReference>
<feature type="repeat" description="TPR" evidence="2">
    <location>
        <begin position="241"/>
        <end position="274"/>
    </location>
</feature>
<dbReference type="AlphaFoldDB" id="A0A941E0F6"/>
<organism evidence="4 5">
    <name type="scientific">Undibacterium fentianense</name>
    <dbReference type="NCBI Taxonomy" id="2828728"/>
    <lineage>
        <taxon>Bacteria</taxon>
        <taxon>Pseudomonadati</taxon>
        <taxon>Pseudomonadota</taxon>
        <taxon>Betaproteobacteria</taxon>
        <taxon>Burkholderiales</taxon>
        <taxon>Oxalobacteraceae</taxon>
        <taxon>Undibacterium</taxon>
    </lineage>
</organism>
<dbReference type="EMBL" id="JAGSPJ010000003">
    <property type="protein sequence ID" value="MBR7800140.1"/>
    <property type="molecule type" value="Genomic_DNA"/>
</dbReference>
<keyword evidence="2" id="KW-0802">TPR repeat</keyword>
<dbReference type="InterPro" id="IPR011990">
    <property type="entry name" value="TPR-like_helical_dom_sf"/>
</dbReference>
<gene>
    <name evidence="4" type="ORF">KDM90_09025</name>
</gene>
<evidence type="ECO:0000313" key="4">
    <source>
        <dbReference type="EMBL" id="MBR7800140.1"/>
    </source>
</evidence>
<protein>
    <submittedName>
        <fullName evidence="4">Tetratricopeptide repeat protein</fullName>
    </submittedName>
</protein>
<dbReference type="Pfam" id="PF14559">
    <property type="entry name" value="TPR_19"/>
    <property type="match status" value="1"/>
</dbReference>
<evidence type="ECO:0000259" key="3">
    <source>
        <dbReference type="PROSITE" id="PS50110"/>
    </source>
</evidence>